<dbReference type="Gene3D" id="3.30.565.10">
    <property type="entry name" value="Histidine kinase-like ATPase, C-terminal domain"/>
    <property type="match status" value="1"/>
</dbReference>
<dbReference type="CDD" id="cd00082">
    <property type="entry name" value="HisKA"/>
    <property type="match status" value="1"/>
</dbReference>
<dbReference type="PANTHER" id="PTHR43047:SF72">
    <property type="entry name" value="OSMOSENSING HISTIDINE PROTEIN KINASE SLN1"/>
    <property type="match status" value="1"/>
</dbReference>
<name>A0AAC8Q5L8_9BACT</name>
<evidence type="ECO:0000259" key="9">
    <source>
        <dbReference type="PROSITE" id="PS50113"/>
    </source>
</evidence>
<evidence type="ECO:0000313" key="13">
    <source>
        <dbReference type="Proteomes" id="UP000256345"/>
    </source>
</evidence>
<organism evidence="10 12">
    <name type="scientific">Archangium gephyra</name>
    <dbReference type="NCBI Taxonomy" id="48"/>
    <lineage>
        <taxon>Bacteria</taxon>
        <taxon>Pseudomonadati</taxon>
        <taxon>Myxococcota</taxon>
        <taxon>Myxococcia</taxon>
        <taxon>Myxococcales</taxon>
        <taxon>Cystobacterineae</taxon>
        <taxon>Archangiaceae</taxon>
        <taxon>Archangium</taxon>
    </lineage>
</organism>
<dbReference type="RefSeq" id="WP_082175146.1">
    <property type="nucleotide sequence ID" value="NZ_CP011509.1"/>
</dbReference>
<dbReference type="InterPro" id="IPR000700">
    <property type="entry name" value="PAS-assoc_C"/>
</dbReference>
<dbReference type="InterPro" id="IPR013655">
    <property type="entry name" value="PAS_fold_3"/>
</dbReference>
<dbReference type="GO" id="GO:0005886">
    <property type="term" value="C:plasma membrane"/>
    <property type="evidence" value="ECO:0007669"/>
    <property type="project" value="TreeGrafter"/>
</dbReference>
<dbReference type="InterPro" id="IPR001610">
    <property type="entry name" value="PAC"/>
</dbReference>
<evidence type="ECO:0000256" key="1">
    <source>
        <dbReference type="ARBA" id="ARBA00000085"/>
    </source>
</evidence>
<evidence type="ECO:0000256" key="2">
    <source>
        <dbReference type="ARBA" id="ARBA00012438"/>
    </source>
</evidence>
<accession>A0AAC8Q5L8</accession>
<evidence type="ECO:0000256" key="5">
    <source>
        <dbReference type="ARBA" id="ARBA00022777"/>
    </source>
</evidence>
<dbReference type="InterPro" id="IPR005467">
    <property type="entry name" value="His_kinase_dom"/>
</dbReference>
<protein>
    <recommendedName>
        <fullName evidence="2">histidine kinase</fullName>
        <ecNumber evidence="2">2.7.13.3</ecNumber>
    </recommendedName>
</protein>
<comment type="catalytic activity">
    <reaction evidence="1">
        <text>ATP + protein L-histidine = ADP + protein N-phospho-L-histidine.</text>
        <dbReference type="EC" id="2.7.13.3"/>
    </reaction>
</comment>
<dbReference type="InterPro" id="IPR000014">
    <property type="entry name" value="PAS"/>
</dbReference>
<dbReference type="InterPro" id="IPR003594">
    <property type="entry name" value="HATPase_dom"/>
</dbReference>
<dbReference type="GO" id="GO:0032259">
    <property type="term" value="P:methylation"/>
    <property type="evidence" value="ECO:0007669"/>
    <property type="project" value="UniProtKB-KW"/>
</dbReference>
<dbReference type="Pfam" id="PF00512">
    <property type="entry name" value="HisKA"/>
    <property type="match status" value="1"/>
</dbReference>
<feature type="compositionally biased region" description="Pro residues" evidence="6">
    <location>
        <begin position="647"/>
        <end position="657"/>
    </location>
</feature>
<dbReference type="SUPFAM" id="SSF55874">
    <property type="entry name" value="ATPase domain of HSP90 chaperone/DNA topoisomerase II/histidine kinase"/>
    <property type="match status" value="1"/>
</dbReference>
<dbReference type="KEGG" id="age:AA314_03047"/>
<proteinExistence type="predicted"/>
<dbReference type="PROSITE" id="PS50109">
    <property type="entry name" value="HIS_KIN"/>
    <property type="match status" value="1"/>
</dbReference>
<dbReference type="EC" id="2.7.13.3" evidence="2"/>
<reference evidence="10 12" key="1">
    <citation type="submission" date="2015-05" db="EMBL/GenBank/DDBJ databases">
        <title>Genome assembly of Archangium gephyra DSM 2261.</title>
        <authorList>
            <person name="Sharma G."/>
            <person name="Subramanian S."/>
        </authorList>
    </citation>
    <scope>NUCLEOTIDE SEQUENCE [LARGE SCALE GENOMIC DNA]</scope>
    <source>
        <strain evidence="10 12">DSM 2261</strain>
    </source>
</reference>
<dbReference type="SUPFAM" id="SSF55785">
    <property type="entry name" value="PYP-like sensor domain (PAS domain)"/>
    <property type="match status" value="3"/>
</dbReference>
<feature type="region of interest" description="Disordered" evidence="6">
    <location>
        <begin position="637"/>
        <end position="657"/>
    </location>
</feature>
<dbReference type="InterPro" id="IPR036097">
    <property type="entry name" value="HisK_dim/P_sf"/>
</dbReference>
<dbReference type="SMART" id="SM00388">
    <property type="entry name" value="HisKA"/>
    <property type="match status" value="1"/>
</dbReference>
<dbReference type="Gene3D" id="1.10.287.130">
    <property type="match status" value="1"/>
</dbReference>
<dbReference type="CDD" id="cd00075">
    <property type="entry name" value="HATPase"/>
    <property type="match status" value="1"/>
</dbReference>
<dbReference type="Gene3D" id="3.30.450.20">
    <property type="entry name" value="PAS domain"/>
    <property type="match status" value="3"/>
</dbReference>
<dbReference type="NCBIfam" id="TIGR00229">
    <property type="entry name" value="sensory_box"/>
    <property type="match status" value="1"/>
</dbReference>
<feature type="domain" description="PAS" evidence="8">
    <location>
        <begin position="149"/>
        <end position="208"/>
    </location>
</feature>
<dbReference type="SMART" id="SM00086">
    <property type="entry name" value="PAC"/>
    <property type="match status" value="1"/>
</dbReference>
<dbReference type="PROSITE" id="PS50112">
    <property type="entry name" value="PAS"/>
    <property type="match status" value="1"/>
</dbReference>
<keyword evidence="13" id="KW-1185">Reference proteome</keyword>
<dbReference type="Pfam" id="PF02518">
    <property type="entry name" value="HATPase_c"/>
    <property type="match status" value="1"/>
</dbReference>
<evidence type="ECO:0000256" key="4">
    <source>
        <dbReference type="ARBA" id="ARBA00022679"/>
    </source>
</evidence>
<dbReference type="SMART" id="SM00387">
    <property type="entry name" value="HATPase_c"/>
    <property type="match status" value="1"/>
</dbReference>
<dbReference type="Proteomes" id="UP000035579">
    <property type="component" value="Chromosome"/>
</dbReference>
<dbReference type="Pfam" id="PF12860">
    <property type="entry name" value="PAS_7"/>
    <property type="match status" value="1"/>
</dbReference>
<evidence type="ECO:0000313" key="11">
    <source>
        <dbReference type="EMBL" id="REG34235.1"/>
    </source>
</evidence>
<dbReference type="Pfam" id="PF08447">
    <property type="entry name" value="PAS_3"/>
    <property type="match status" value="2"/>
</dbReference>
<keyword evidence="4" id="KW-0808">Transferase</keyword>
<dbReference type="CDD" id="cd00130">
    <property type="entry name" value="PAS"/>
    <property type="match status" value="2"/>
</dbReference>
<keyword evidence="10" id="KW-0489">Methyltransferase</keyword>
<evidence type="ECO:0000259" key="7">
    <source>
        <dbReference type="PROSITE" id="PS50109"/>
    </source>
</evidence>
<dbReference type="InterPro" id="IPR035965">
    <property type="entry name" value="PAS-like_dom_sf"/>
</dbReference>
<dbReference type="InterPro" id="IPR004358">
    <property type="entry name" value="Sig_transdc_His_kin-like_C"/>
</dbReference>
<sequence>MADLPRSEEHPEPAGVAAPSPLLWLGGGLPPRFRWVSPSLLQALGHPLEAWRTRGFASQLVHPEDLAGVLEAWGAVARTGEPRTLEFRAVSAEGRPVRLSVELNAVEPSPDGTGELLGTVRVLAPPLQPEERERTAPSLEEMIAALTRTQRIHEELIDAIDGIVWETDANFRFTFVSKQAERLLGYPIQKWMEEPDFWLAHLHPEDRDWASAYCLKSAKECRAHEFEYRMVAADGSSVWLRDIVTVVSEDGVLRGLRGIMVDVTAQRRARTDLEQTVSLLRATLESTADGVIVLTQDWHVTAINGRFHKLWNIPDSLLDCRDGRVLSEYMRSQLENAEQVHERTQKLFASPEQEGVDVLELRDGRVLERYSRPQRLGDTIVGRVWTYRDVTVERRAQAESERLLREAREAVRVRDDFLSIASHELKTPLTPLKLHLQVLKHRMASGQPVPAQHVEKALAQVARLSGLINDLLDTSRIQAGRLELRHEPVSLGALTQEVLADLRSISPHRSLDYEEPAEPLLIQGDRGRLAQVLVNLLENALKYSPTGGTIRVRLERDGAQALISVSDSGIGIPPDQKAHLFERFFRARNAPISGFGGLGLGLYICRDIVERHGGRIWVESEVGQGSTFHVTLPVLEDEASEPAAPSATPPETAPHPR</sequence>
<dbReference type="PROSITE" id="PS50113">
    <property type="entry name" value="PAC"/>
    <property type="match status" value="1"/>
</dbReference>
<dbReference type="GO" id="GO:0008168">
    <property type="term" value="F:methyltransferase activity"/>
    <property type="evidence" value="ECO:0007669"/>
    <property type="project" value="UniProtKB-KW"/>
</dbReference>
<dbReference type="GO" id="GO:0009927">
    <property type="term" value="F:histidine phosphotransfer kinase activity"/>
    <property type="evidence" value="ECO:0007669"/>
    <property type="project" value="TreeGrafter"/>
</dbReference>
<dbReference type="EMBL" id="QUMU01000003">
    <property type="protein sequence ID" value="REG34235.1"/>
    <property type="molecule type" value="Genomic_DNA"/>
</dbReference>
<dbReference type="AlphaFoldDB" id="A0AAC8Q5L8"/>
<evidence type="ECO:0000256" key="6">
    <source>
        <dbReference type="SAM" id="MobiDB-lite"/>
    </source>
</evidence>
<gene>
    <name evidence="10" type="ORF">AA314_03047</name>
    <name evidence="11" type="ORF">ATI61_103128</name>
</gene>
<feature type="domain" description="PAC" evidence="9">
    <location>
        <begin position="224"/>
        <end position="275"/>
    </location>
</feature>
<dbReference type="EMBL" id="CP011509">
    <property type="protein sequence ID" value="AKJ01421.1"/>
    <property type="molecule type" value="Genomic_DNA"/>
</dbReference>
<dbReference type="GO" id="GO:0000155">
    <property type="term" value="F:phosphorelay sensor kinase activity"/>
    <property type="evidence" value="ECO:0007669"/>
    <property type="project" value="InterPro"/>
</dbReference>
<evidence type="ECO:0000259" key="8">
    <source>
        <dbReference type="PROSITE" id="PS50112"/>
    </source>
</evidence>
<dbReference type="SUPFAM" id="SSF47384">
    <property type="entry name" value="Homodimeric domain of signal transducing histidine kinase"/>
    <property type="match status" value="1"/>
</dbReference>
<feature type="domain" description="Histidine kinase" evidence="7">
    <location>
        <begin position="420"/>
        <end position="636"/>
    </location>
</feature>
<evidence type="ECO:0000313" key="12">
    <source>
        <dbReference type="Proteomes" id="UP000035579"/>
    </source>
</evidence>
<dbReference type="InterPro" id="IPR036890">
    <property type="entry name" value="HATPase_C_sf"/>
</dbReference>
<reference evidence="11 13" key="2">
    <citation type="submission" date="2018-08" db="EMBL/GenBank/DDBJ databases">
        <title>Genomic Encyclopedia of Archaeal and Bacterial Type Strains, Phase II (KMG-II): from individual species to whole genera.</title>
        <authorList>
            <person name="Goeker M."/>
        </authorList>
    </citation>
    <scope>NUCLEOTIDE SEQUENCE [LARGE SCALE GENOMIC DNA]</scope>
    <source>
        <strain evidence="11 13">DSM 2261</strain>
    </source>
</reference>
<dbReference type="FunFam" id="3.30.565.10:FF:000006">
    <property type="entry name" value="Sensor histidine kinase WalK"/>
    <property type="match status" value="1"/>
</dbReference>
<keyword evidence="5" id="KW-0418">Kinase</keyword>
<dbReference type="PRINTS" id="PR00344">
    <property type="entry name" value="BCTRLSENSOR"/>
</dbReference>
<dbReference type="Proteomes" id="UP000256345">
    <property type="component" value="Unassembled WGS sequence"/>
</dbReference>
<evidence type="ECO:0000313" key="10">
    <source>
        <dbReference type="EMBL" id="AKJ01421.1"/>
    </source>
</evidence>
<keyword evidence="3" id="KW-0597">Phosphoprotein</keyword>
<dbReference type="SMART" id="SM00091">
    <property type="entry name" value="PAS"/>
    <property type="match status" value="3"/>
</dbReference>
<evidence type="ECO:0000256" key="3">
    <source>
        <dbReference type="ARBA" id="ARBA00022553"/>
    </source>
</evidence>
<dbReference type="InterPro" id="IPR003661">
    <property type="entry name" value="HisK_dim/P_dom"/>
</dbReference>
<dbReference type="PANTHER" id="PTHR43047">
    <property type="entry name" value="TWO-COMPONENT HISTIDINE PROTEIN KINASE"/>
    <property type="match status" value="1"/>
</dbReference>